<feature type="region of interest" description="Disordered" evidence="2">
    <location>
        <begin position="1"/>
        <end position="26"/>
    </location>
</feature>
<feature type="compositionally biased region" description="Basic and acidic residues" evidence="2">
    <location>
        <begin position="456"/>
        <end position="471"/>
    </location>
</feature>
<name>A0ABD3NLC4_9STRA</name>
<keyword evidence="4" id="KW-1185">Reference proteome</keyword>
<evidence type="ECO:0000256" key="2">
    <source>
        <dbReference type="SAM" id="MobiDB-lite"/>
    </source>
</evidence>
<feature type="region of interest" description="Disordered" evidence="2">
    <location>
        <begin position="447"/>
        <end position="500"/>
    </location>
</feature>
<accession>A0ABD3NLC4</accession>
<feature type="region of interest" description="Disordered" evidence="2">
    <location>
        <begin position="634"/>
        <end position="672"/>
    </location>
</feature>
<sequence length="1001" mass="111787">MLVSFTENKPDVSGGRGWRGGRQSTKLDNRRALEVVPKKKRQTPSSINNRTLTDKNKIDNDVMKLISFLTKKLVLPCMMLPVIIIRASTCKKKKDSECMSPSLDSSSSCSDDDEDDDSWTNESSSSSSSSYDDSNCDNGRLITSYYHYSTTTLDEDGVEELERCKQDGKDYRDLLIRKRHGVVLVGKEKRDDENVQSYYRDCIDDLIYHKIVTLSQDREEILQKLCNGNDTANNEKSNNRYGGYNYCVLDLLKEGEGRDNFLLEKARVRRMKKYDGNQNVKKEDLHVNHQESSIRDDDLLSGNKSLRSKIDIQSRDREEDFLPNKCIVILDESTAKLIETENAAAKLLSSSSLNCNNTVDDKTGAGHEEDSVTTMAKEIINLVSNESTAKLIETENAAAKLLSSSSLNCNNTVDDETGAGHEEDSVTTMAKEIIKLVSKIVHHRVHRVNVPADPSTDNKVDQVKSDHDKKLSSCPPHVSTEDESKNPSDGTASDSSSRLKSEKCFSVSSIMYHQPNVSDDSMNSLFDGERPTSVEDYYEGEIDGNYDDEASSNLKLVVYEHCRDPGRRAPLTHSRKIRTAHSHAHTDDNNFIAHDGERVSEECYVDEDGQVLAEEEYYSDEDVHYRFSPISSTYSRSQLSRKNSSSSSRKSNMKRNKSFYSHCSSFAPSSTKERAIDAAVEVTEEDLSTIKGIDTDDAKSIGVTQEPPLQPEIVDNGNDNLPSPSRLSQPATSSIQSPGREVNLQRARDLLRCSGKPAGVDSTTNDSLTEEDDITHHPNKCILLQDSIIAELIEAEDAIKKPISSSSLNCNAKVNSEQGSGHDEDSKSGSTTRYSNFDDSASSSSGNSTKEYKAICISVVSRSSRYISFPSTWAHTCGAFFRATMLMSQVVAVLEEQLRVTREGLDLFKDQKAGNKKTKKYYGEYNQEGKKHGYGLYTSKNGNEYLGEWQNDRREGLGIVKIGNGDIFEGQFENNLKCGIGVYHYRGMYKIMLFCVLLLPV</sequence>
<reference evidence="3 4" key="1">
    <citation type="submission" date="2024-10" db="EMBL/GenBank/DDBJ databases">
        <title>Updated reference genomes for cyclostephanoid diatoms.</title>
        <authorList>
            <person name="Roberts W.R."/>
            <person name="Alverson A.J."/>
        </authorList>
    </citation>
    <scope>NUCLEOTIDE SEQUENCE [LARGE SCALE GENOMIC DNA]</scope>
    <source>
        <strain evidence="3 4">AJA276-08</strain>
    </source>
</reference>
<feature type="compositionally biased region" description="Low complexity" evidence="2">
    <location>
        <begin position="835"/>
        <end position="848"/>
    </location>
</feature>
<dbReference type="PANTHER" id="PTHR43215:SF14">
    <property type="entry name" value="RADIAL SPOKE HEAD 1 HOMOLOG"/>
    <property type="match status" value="1"/>
</dbReference>
<dbReference type="SUPFAM" id="SSF82185">
    <property type="entry name" value="Histone H3 K4-specific methyltransferase SET7/9 N-terminal domain"/>
    <property type="match status" value="1"/>
</dbReference>
<feature type="region of interest" description="Disordered" evidence="2">
    <location>
        <begin position="698"/>
        <end position="773"/>
    </location>
</feature>
<feature type="compositionally biased region" description="Polar residues" evidence="2">
    <location>
        <begin position="717"/>
        <end position="737"/>
    </location>
</feature>
<dbReference type="Gene3D" id="2.20.110.10">
    <property type="entry name" value="Histone H3 K4-specific methyltransferase SET7/9 N-terminal domain"/>
    <property type="match status" value="1"/>
</dbReference>
<dbReference type="SMART" id="SM00698">
    <property type="entry name" value="MORN"/>
    <property type="match status" value="3"/>
</dbReference>
<feature type="compositionally biased region" description="Polar residues" evidence="2">
    <location>
        <begin position="487"/>
        <end position="496"/>
    </location>
</feature>
<feature type="compositionally biased region" description="Low complexity" evidence="2">
    <location>
        <begin position="635"/>
        <end position="650"/>
    </location>
</feature>
<feature type="region of interest" description="Disordered" evidence="2">
    <location>
        <begin position="810"/>
        <end position="848"/>
    </location>
</feature>
<organism evidence="3 4">
    <name type="scientific">Stephanodiscus triporus</name>
    <dbReference type="NCBI Taxonomy" id="2934178"/>
    <lineage>
        <taxon>Eukaryota</taxon>
        <taxon>Sar</taxon>
        <taxon>Stramenopiles</taxon>
        <taxon>Ochrophyta</taxon>
        <taxon>Bacillariophyta</taxon>
        <taxon>Coscinodiscophyceae</taxon>
        <taxon>Thalassiosirophycidae</taxon>
        <taxon>Stephanodiscales</taxon>
        <taxon>Stephanodiscaceae</taxon>
        <taxon>Stephanodiscus</taxon>
    </lineage>
</organism>
<comment type="caution">
    <text evidence="3">The sequence shown here is derived from an EMBL/GenBank/DDBJ whole genome shotgun (WGS) entry which is preliminary data.</text>
</comment>
<dbReference type="AlphaFoldDB" id="A0ABD3NLC4"/>
<evidence type="ECO:0000313" key="4">
    <source>
        <dbReference type="Proteomes" id="UP001530315"/>
    </source>
</evidence>
<feature type="compositionally biased region" description="Polar residues" evidence="2">
    <location>
        <begin position="810"/>
        <end position="819"/>
    </location>
</feature>
<evidence type="ECO:0000256" key="1">
    <source>
        <dbReference type="ARBA" id="ARBA00022737"/>
    </source>
</evidence>
<gene>
    <name evidence="3" type="ORF">ACHAW5_003522</name>
</gene>
<evidence type="ECO:0000313" key="3">
    <source>
        <dbReference type="EMBL" id="KAL3776348.1"/>
    </source>
</evidence>
<protein>
    <submittedName>
        <fullName evidence="3">Uncharacterized protein</fullName>
    </submittedName>
</protein>
<feature type="compositionally biased region" description="Acidic residues" evidence="2">
    <location>
        <begin position="110"/>
        <end position="119"/>
    </location>
</feature>
<feature type="compositionally biased region" description="Low complexity" evidence="2">
    <location>
        <begin position="120"/>
        <end position="134"/>
    </location>
</feature>
<feature type="compositionally biased region" description="Low complexity" evidence="2">
    <location>
        <begin position="98"/>
        <end position="109"/>
    </location>
</feature>
<dbReference type="InterPro" id="IPR003409">
    <property type="entry name" value="MORN"/>
</dbReference>
<feature type="compositionally biased region" description="Polar residues" evidence="2">
    <location>
        <begin position="659"/>
        <end position="670"/>
    </location>
</feature>
<proteinExistence type="predicted"/>
<dbReference type="PANTHER" id="PTHR43215">
    <property type="entry name" value="RADIAL SPOKE HEAD 1 HOMOLOG"/>
    <property type="match status" value="1"/>
</dbReference>
<dbReference type="Proteomes" id="UP001530315">
    <property type="component" value="Unassembled WGS sequence"/>
</dbReference>
<dbReference type="Pfam" id="PF02493">
    <property type="entry name" value="MORN"/>
    <property type="match status" value="3"/>
</dbReference>
<feature type="region of interest" description="Disordered" evidence="2">
    <location>
        <begin position="95"/>
        <end position="134"/>
    </location>
</feature>
<keyword evidence="1" id="KW-0677">Repeat</keyword>
<dbReference type="EMBL" id="JALLAZ020001359">
    <property type="protein sequence ID" value="KAL3776348.1"/>
    <property type="molecule type" value="Genomic_DNA"/>
</dbReference>